<feature type="region of interest" description="Disordered" evidence="4">
    <location>
        <begin position="78"/>
        <end position="130"/>
    </location>
</feature>
<sequence>MLEGAGPGRFTVAVSPLAELAASLHVLTGHGRGHHAEHAPWAQEVARAAPAAFRAGLRRFSPLWTALRWRGFYTGLERPEGMPAPRPGPGPSPGVRAPSATSPPAGPPPAGPSPTTPSVSAPSGPPAAMSPLSRLPVERFAELTAYSCASGYNGYAFDRVLHDPAQAAALRHAASGLPEPHLELAEALLRDPEALRADVLTFLRLCHSVFFTALWAETGPHLARAAHRVRQRLADDGPAAALAALSPSSVRLADPPRVVFDKVHHAVITPARTPVLLIPTRYGAPHLVVKNEPGLPPVVHFPVDAPVVGVTLARSRMLALTDPRRVRLCRLIARQSMTTADLAHRLSMTRPQVSRHLRALRDLGLVRTERNGRYVLYGLDLGAVERIGRDVATALQY</sequence>
<dbReference type="PANTHER" id="PTHR33154:SF33">
    <property type="entry name" value="TRANSCRIPTIONAL REPRESSOR SDPR"/>
    <property type="match status" value="1"/>
</dbReference>
<organism evidence="6 7">
    <name type="scientific">Streptomyces camponoticapitis</name>
    <dbReference type="NCBI Taxonomy" id="1616125"/>
    <lineage>
        <taxon>Bacteria</taxon>
        <taxon>Bacillati</taxon>
        <taxon>Actinomycetota</taxon>
        <taxon>Actinomycetes</taxon>
        <taxon>Kitasatosporales</taxon>
        <taxon>Streptomycetaceae</taxon>
        <taxon>Streptomyces</taxon>
    </lineage>
</organism>
<dbReference type="InterPro" id="IPR045981">
    <property type="entry name" value="DUF5937"/>
</dbReference>
<comment type="caution">
    <text evidence="6">The sequence shown here is derived from an EMBL/GenBank/DDBJ whole genome shotgun (WGS) entry which is preliminary data.</text>
</comment>
<dbReference type="SMART" id="SM00419">
    <property type="entry name" value="HTH_CRP"/>
    <property type="match status" value="1"/>
</dbReference>
<dbReference type="PROSITE" id="PS50987">
    <property type="entry name" value="HTH_ARSR_2"/>
    <property type="match status" value="1"/>
</dbReference>
<evidence type="ECO:0000259" key="5">
    <source>
        <dbReference type="PROSITE" id="PS50987"/>
    </source>
</evidence>
<dbReference type="PRINTS" id="PR00778">
    <property type="entry name" value="HTHARSR"/>
</dbReference>
<evidence type="ECO:0000313" key="6">
    <source>
        <dbReference type="EMBL" id="GGK25453.1"/>
    </source>
</evidence>
<evidence type="ECO:0000256" key="1">
    <source>
        <dbReference type="ARBA" id="ARBA00023015"/>
    </source>
</evidence>
<dbReference type="Pfam" id="PF19361">
    <property type="entry name" value="DUF5937"/>
    <property type="match status" value="2"/>
</dbReference>
<dbReference type="PANTHER" id="PTHR33154">
    <property type="entry name" value="TRANSCRIPTIONAL REGULATOR, ARSR FAMILY"/>
    <property type="match status" value="1"/>
</dbReference>
<evidence type="ECO:0000256" key="3">
    <source>
        <dbReference type="ARBA" id="ARBA00023163"/>
    </source>
</evidence>
<dbReference type="NCBIfam" id="NF033788">
    <property type="entry name" value="HTH_metalloreg"/>
    <property type="match status" value="1"/>
</dbReference>
<dbReference type="SMART" id="SM00418">
    <property type="entry name" value="HTH_ARSR"/>
    <property type="match status" value="1"/>
</dbReference>
<dbReference type="InterPro" id="IPR001845">
    <property type="entry name" value="HTH_ArsR_DNA-bd_dom"/>
</dbReference>
<gene>
    <name evidence="6" type="ORF">GCM10011583_66840</name>
</gene>
<dbReference type="InterPro" id="IPR011991">
    <property type="entry name" value="ArsR-like_HTH"/>
</dbReference>
<feature type="compositionally biased region" description="Pro residues" evidence="4">
    <location>
        <begin position="82"/>
        <end position="92"/>
    </location>
</feature>
<evidence type="ECO:0000256" key="4">
    <source>
        <dbReference type="SAM" id="MobiDB-lite"/>
    </source>
</evidence>
<feature type="compositionally biased region" description="Low complexity" evidence="4">
    <location>
        <begin position="93"/>
        <end position="103"/>
    </location>
</feature>
<name>A0ABQ2EUG1_9ACTN</name>
<feature type="compositionally biased region" description="Low complexity" evidence="4">
    <location>
        <begin position="116"/>
        <end position="130"/>
    </location>
</feature>
<protein>
    <recommendedName>
        <fullName evidence="5">HTH arsR-type domain-containing protein</fullName>
    </recommendedName>
</protein>
<dbReference type="InterPro" id="IPR051081">
    <property type="entry name" value="HTH_MetalResp_TranReg"/>
</dbReference>
<dbReference type="Pfam" id="PF01022">
    <property type="entry name" value="HTH_5"/>
    <property type="match status" value="1"/>
</dbReference>
<dbReference type="Gene3D" id="1.10.10.10">
    <property type="entry name" value="Winged helix-like DNA-binding domain superfamily/Winged helix DNA-binding domain"/>
    <property type="match status" value="1"/>
</dbReference>
<dbReference type="InterPro" id="IPR012318">
    <property type="entry name" value="HTH_CRP"/>
</dbReference>
<evidence type="ECO:0000256" key="2">
    <source>
        <dbReference type="ARBA" id="ARBA00023125"/>
    </source>
</evidence>
<dbReference type="CDD" id="cd00090">
    <property type="entry name" value="HTH_ARSR"/>
    <property type="match status" value="1"/>
</dbReference>
<keyword evidence="1" id="KW-0805">Transcription regulation</keyword>
<proteinExistence type="predicted"/>
<accession>A0ABQ2EUG1</accession>
<dbReference type="SUPFAM" id="SSF46785">
    <property type="entry name" value="Winged helix' DNA-binding domain"/>
    <property type="match status" value="1"/>
</dbReference>
<dbReference type="InterPro" id="IPR036390">
    <property type="entry name" value="WH_DNA-bd_sf"/>
</dbReference>
<keyword evidence="2" id="KW-0238">DNA-binding</keyword>
<dbReference type="InterPro" id="IPR036388">
    <property type="entry name" value="WH-like_DNA-bd_sf"/>
</dbReference>
<reference evidence="7" key="1">
    <citation type="journal article" date="2019" name="Int. J. Syst. Evol. Microbiol.">
        <title>The Global Catalogue of Microorganisms (GCM) 10K type strain sequencing project: providing services to taxonomists for standard genome sequencing and annotation.</title>
        <authorList>
            <consortium name="The Broad Institute Genomics Platform"/>
            <consortium name="The Broad Institute Genome Sequencing Center for Infectious Disease"/>
            <person name="Wu L."/>
            <person name="Ma J."/>
        </authorList>
    </citation>
    <scope>NUCLEOTIDE SEQUENCE [LARGE SCALE GENOMIC DNA]</scope>
    <source>
        <strain evidence="7">CGMCC 4.7275</strain>
    </source>
</reference>
<dbReference type="EMBL" id="BMMV01000031">
    <property type="protein sequence ID" value="GGK25453.1"/>
    <property type="molecule type" value="Genomic_DNA"/>
</dbReference>
<keyword evidence="3" id="KW-0804">Transcription</keyword>
<feature type="domain" description="HTH arsR-type" evidence="5">
    <location>
        <begin position="305"/>
        <end position="397"/>
    </location>
</feature>
<keyword evidence="7" id="KW-1185">Reference proteome</keyword>
<dbReference type="Proteomes" id="UP000660265">
    <property type="component" value="Unassembled WGS sequence"/>
</dbReference>
<feature type="compositionally biased region" description="Pro residues" evidence="4">
    <location>
        <begin position="104"/>
        <end position="115"/>
    </location>
</feature>
<evidence type="ECO:0000313" key="7">
    <source>
        <dbReference type="Proteomes" id="UP000660265"/>
    </source>
</evidence>